<dbReference type="Gene3D" id="3.40.309.10">
    <property type="entry name" value="Aldehyde Dehydrogenase, Chain A, domain 2"/>
    <property type="match status" value="1"/>
</dbReference>
<accession>A0A2P6C6Y5</accession>
<evidence type="ECO:0000313" key="4">
    <source>
        <dbReference type="Proteomes" id="UP000247345"/>
    </source>
</evidence>
<dbReference type="GO" id="GO:0016620">
    <property type="term" value="F:oxidoreductase activity, acting on the aldehyde or oxo group of donors, NAD or NADP as acceptor"/>
    <property type="evidence" value="ECO:0007669"/>
    <property type="project" value="InterPro"/>
</dbReference>
<evidence type="ECO:0000313" key="3">
    <source>
        <dbReference type="EMBL" id="PQJ68652.1"/>
    </source>
</evidence>
<dbReference type="PANTHER" id="PTHR43353">
    <property type="entry name" value="SUCCINATE-SEMIALDEHYDE DEHYDROGENASE, MITOCHONDRIAL"/>
    <property type="match status" value="1"/>
</dbReference>
<dbReference type="Proteomes" id="UP000247345">
    <property type="component" value="Unassembled WGS sequence"/>
</dbReference>
<protein>
    <submittedName>
        <fullName evidence="3">Aldehyde dehydrogenase (NADP(+))</fullName>
    </submittedName>
</protein>
<keyword evidence="1" id="KW-0560">Oxidoreductase</keyword>
<dbReference type="PANTHER" id="PTHR43353:SF3">
    <property type="entry name" value="ALDEHYDE DEHYDROGENASE-RELATED"/>
    <property type="match status" value="1"/>
</dbReference>
<dbReference type="CDD" id="cd07129">
    <property type="entry name" value="ALDH_KGSADH"/>
    <property type="match status" value="1"/>
</dbReference>
<evidence type="ECO:0000256" key="1">
    <source>
        <dbReference type="ARBA" id="ARBA00023002"/>
    </source>
</evidence>
<dbReference type="SUPFAM" id="SSF53720">
    <property type="entry name" value="ALDH-like"/>
    <property type="match status" value="1"/>
</dbReference>
<reference evidence="3 4" key="1">
    <citation type="submission" date="2016-12" db="EMBL/GenBank/DDBJ databases">
        <title>Trade-off between light-utilization and light-protection in marine flavobacteria.</title>
        <authorList>
            <person name="Kumagai Y."/>
            <person name="Yoshizawa S."/>
            <person name="Kogure K."/>
            <person name="Iwasaki W."/>
        </authorList>
    </citation>
    <scope>NUCLEOTIDE SEQUENCE [LARGE SCALE GENOMIC DNA]</scope>
    <source>
        <strain evidence="3 4">KCTC 12100</strain>
    </source>
</reference>
<dbReference type="InterPro" id="IPR016161">
    <property type="entry name" value="Ald_DH/histidinol_DH"/>
</dbReference>
<dbReference type="RefSeq" id="WP_105049591.1">
    <property type="nucleotide sequence ID" value="NZ_CP150661.1"/>
</dbReference>
<name>A0A2P6C6Y5_9FLAO</name>
<dbReference type="InterPro" id="IPR016162">
    <property type="entry name" value="Ald_DH_N"/>
</dbReference>
<dbReference type="InterPro" id="IPR016163">
    <property type="entry name" value="Ald_DH_C"/>
</dbReference>
<evidence type="ECO:0000259" key="2">
    <source>
        <dbReference type="Pfam" id="PF00171"/>
    </source>
</evidence>
<dbReference type="Pfam" id="PF00171">
    <property type="entry name" value="Aldedh"/>
    <property type="match status" value="1"/>
</dbReference>
<comment type="caution">
    <text evidence="3">The sequence shown here is derived from an EMBL/GenBank/DDBJ whole genome shotgun (WGS) entry which is preliminary data.</text>
</comment>
<proteinExistence type="predicted"/>
<organism evidence="3 4">
    <name type="scientific">Polaribacter butkevichii</name>
    <dbReference type="NCBI Taxonomy" id="218490"/>
    <lineage>
        <taxon>Bacteria</taxon>
        <taxon>Pseudomonadati</taxon>
        <taxon>Bacteroidota</taxon>
        <taxon>Flavobacteriia</taxon>
        <taxon>Flavobacteriales</taxon>
        <taxon>Flavobacteriaceae</taxon>
    </lineage>
</organism>
<dbReference type="Gene3D" id="3.40.605.10">
    <property type="entry name" value="Aldehyde Dehydrogenase, Chain A, domain 1"/>
    <property type="match status" value="1"/>
</dbReference>
<feature type="domain" description="Aldehyde dehydrogenase" evidence="2">
    <location>
        <begin position="16"/>
        <end position="459"/>
    </location>
</feature>
<sequence length="528" mass="56388">MITGKNYIGNKLSAKGNKTFTTFNPELNQENKSVFTEATTEEINEAVSLATKAYKEYSKISGTKKAAFLNAIADEILALDDVLIKTYCSESGLPEGRATGERGRTVGQLRGFANLIAAGSWVDATIDKGDAAREPQPKPDIRKLNFPLGPVVVFGASNFPLAFSTAGGDTAAALAAGCPVLVKSHPMHAGTGELIATAVIKAAEKTKMPNGVFSNLNSSGIEVGQKLVSNSGVKAVGFTGSIKGGRALYDLAAKREEPIPVFAEMGSINPVVLLPKALQNRAVNIATIYAGSITVGTGQFCTNPGLLLGIKSEGLTTFVHTLSEEIVKINPSVMLHPNIKKGYLNNKEKVVSQKGVSVTANFTEDVKANYAQQAVVTVNGSEFLKNTTLHLEVFGPFSMVVQCENEAELENVIDHLEGQLTGTIIADDNELENHTNIVNALQNRVGRIIFNGVPTGVEVCESMVHGGPYPASTDSRFTAVGVGSIKRWVRPFSYQDWPNNLLPDELKNENPLGILRSIDGKKSTEKIN</sequence>
<dbReference type="AlphaFoldDB" id="A0A2P6C6Y5"/>
<dbReference type="OrthoDB" id="9770537at2"/>
<dbReference type="InterPro" id="IPR015590">
    <property type="entry name" value="Aldehyde_DH_dom"/>
</dbReference>
<dbReference type="InterPro" id="IPR050740">
    <property type="entry name" value="Aldehyde_DH_Superfamily"/>
</dbReference>
<gene>
    <name evidence="3" type="ORF">BTO14_11380</name>
</gene>
<keyword evidence="4" id="KW-1185">Reference proteome</keyword>
<dbReference type="InterPro" id="IPR044151">
    <property type="entry name" value="ALDH_KGSADH"/>
</dbReference>
<dbReference type="EMBL" id="MSCK01000002">
    <property type="protein sequence ID" value="PQJ68652.1"/>
    <property type="molecule type" value="Genomic_DNA"/>
</dbReference>